<dbReference type="GeneID" id="120257953"/>
<reference evidence="6" key="1">
    <citation type="submission" date="2025-08" db="UniProtKB">
        <authorList>
            <consortium name="RefSeq"/>
        </authorList>
    </citation>
    <scope>IDENTIFICATION</scope>
</reference>
<dbReference type="InterPro" id="IPR005202">
    <property type="entry name" value="TF_GRAS"/>
</dbReference>
<keyword evidence="1" id="KW-0805">Transcription regulation</keyword>
<evidence type="ECO:0000256" key="2">
    <source>
        <dbReference type="ARBA" id="ARBA00023163"/>
    </source>
</evidence>
<proteinExistence type="inferred from homology"/>
<dbReference type="RefSeq" id="XP_039121195.1">
    <property type="nucleotide sequence ID" value="XM_039265261.1"/>
</dbReference>
<accession>A0AB40B1Z5</accession>
<protein>
    <submittedName>
        <fullName evidence="6">Protein DWARF AND LOW-TILLERING</fullName>
    </submittedName>
</protein>
<evidence type="ECO:0000256" key="3">
    <source>
        <dbReference type="PROSITE-ProRule" id="PRU01191"/>
    </source>
</evidence>
<dbReference type="PANTHER" id="PTHR31636">
    <property type="entry name" value="OSJNBA0084A10.13 PROTEIN-RELATED"/>
    <property type="match status" value="1"/>
</dbReference>
<keyword evidence="5" id="KW-1185">Reference proteome</keyword>
<evidence type="ECO:0000313" key="5">
    <source>
        <dbReference type="Proteomes" id="UP001515500"/>
    </source>
</evidence>
<dbReference type="Proteomes" id="UP001515500">
    <property type="component" value="Chromosome 4"/>
</dbReference>
<feature type="compositionally biased region" description="Polar residues" evidence="4">
    <location>
        <begin position="233"/>
        <end position="245"/>
    </location>
</feature>
<evidence type="ECO:0000256" key="4">
    <source>
        <dbReference type="SAM" id="MobiDB-lite"/>
    </source>
</evidence>
<dbReference type="AlphaFoldDB" id="A0AB40B1Z5"/>
<feature type="region of interest" description="SAW" evidence="3">
    <location>
        <begin position="559"/>
        <end position="641"/>
    </location>
</feature>
<name>A0AB40B1Z5_DIOCR</name>
<keyword evidence="2" id="KW-0804">Transcription</keyword>
<feature type="region of interest" description="PFYRE" evidence="3">
    <location>
        <begin position="465"/>
        <end position="556"/>
    </location>
</feature>
<organism evidence="5 6">
    <name type="scientific">Dioscorea cayennensis subsp. rotundata</name>
    <name type="common">White Guinea yam</name>
    <name type="synonym">Dioscorea rotundata</name>
    <dbReference type="NCBI Taxonomy" id="55577"/>
    <lineage>
        <taxon>Eukaryota</taxon>
        <taxon>Viridiplantae</taxon>
        <taxon>Streptophyta</taxon>
        <taxon>Embryophyta</taxon>
        <taxon>Tracheophyta</taxon>
        <taxon>Spermatophyta</taxon>
        <taxon>Magnoliopsida</taxon>
        <taxon>Liliopsida</taxon>
        <taxon>Dioscoreales</taxon>
        <taxon>Dioscoreaceae</taxon>
        <taxon>Dioscorea</taxon>
    </lineage>
</organism>
<evidence type="ECO:0000313" key="6">
    <source>
        <dbReference type="RefSeq" id="XP_039121195.1"/>
    </source>
</evidence>
<feature type="region of interest" description="Leucine repeat II (LRII)" evidence="3">
    <location>
        <begin position="424"/>
        <end position="456"/>
    </location>
</feature>
<sequence>MLAGCSSALLTQRHRLRSDDAATAPLIQACHFQLQDKMSAQQFNLPCSFSRKESARVSLSLEKPADTRSTCSFRQSSIAPTSASLVAQTTSWESRREVEGDEGFWDRGGKSLKRCYDRSSSEDSTCFDRSKRKRTLGSEACLVYGGGAGGAGGGEEFWFPRSINEPSFVGDEKVCFVPNATNALLGALGMEMVGEMEVGTSGAGALERSNPDSSSSSDTHGSSPKPNDDSSENESGNGARISNPSGGVARAATAAENNQTEQQSFELVSLLTDCVEAISGSNHTAINYYLARLGELATPTGSPVHRLASYFTEALALRAAKLWPHIFFIAPPREIADQLVDDEDDATAFRLLNHVSPIPKFLHFTLNERLLRVFEGKDRVHIIDFDIKQGLQWPGLFQSLASRPNPPSHVRITGIGESKQDLQDTGARLAGFAEALHLPFEFHPVVDRLEDVRLWMLHVKEREFVAVNCVLQLHKALYDENRAALMDLLGLIRSTNPAVLLVGEQEADHNEQRWETRFANSFKYYAAIFDSLDFSLPVDSPARIKIEEMFARKIRNIVACEGSERVERHETFTKWRRYLEDGGYRCIGFGQRETLQSRMLLRMYSSENYSIDKEDAGDDGDAAGLTLKWLDQPLYTVSAWAPLDIAGSSSTSQPG</sequence>
<comment type="similarity">
    <text evidence="3">Belongs to the GRAS family.</text>
</comment>
<dbReference type="Pfam" id="PF03514">
    <property type="entry name" value="GRAS"/>
    <property type="match status" value="1"/>
</dbReference>
<feature type="compositionally biased region" description="Low complexity" evidence="4">
    <location>
        <begin position="211"/>
        <end position="223"/>
    </location>
</feature>
<evidence type="ECO:0000256" key="1">
    <source>
        <dbReference type="ARBA" id="ARBA00023015"/>
    </source>
</evidence>
<feature type="region of interest" description="VHIID" evidence="3">
    <location>
        <begin position="349"/>
        <end position="414"/>
    </location>
</feature>
<comment type="caution">
    <text evidence="3">Lacks conserved residue(s) required for the propagation of feature annotation.</text>
</comment>
<feature type="region of interest" description="Disordered" evidence="4">
    <location>
        <begin position="200"/>
        <end position="257"/>
    </location>
</feature>
<gene>
    <name evidence="6" type="primary">LOC120257953</name>
</gene>
<feature type="short sequence motif" description="VHIID" evidence="3">
    <location>
        <begin position="380"/>
        <end position="384"/>
    </location>
</feature>
<dbReference type="PROSITE" id="PS50985">
    <property type="entry name" value="GRAS"/>
    <property type="match status" value="1"/>
</dbReference>